<evidence type="ECO:0000256" key="5">
    <source>
        <dbReference type="ARBA" id="ARBA00022824"/>
    </source>
</evidence>
<comment type="catalytic activity">
    <reaction evidence="12">
        <text>an organic molecule + reduced [NADPH--hemoprotein reductase] + O2 = an alcohol + oxidized [NADPH--hemoprotein reductase] + H2O + H(+)</text>
        <dbReference type="Rhea" id="RHEA:17149"/>
        <dbReference type="Rhea" id="RHEA-COMP:11964"/>
        <dbReference type="Rhea" id="RHEA-COMP:11965"/>
        <dbReference type="ChEBI" id="CHEBI:15377"/>
        <dbReference type="ChEBI" id="CHEBI:15378"/>
        <dbReference type="ChEBI" id="CHEBI:15379"/>
        <dbReference type="ChEBI" id="CHEBI:30879"/>
        <dbReference type="ChEBI" id="CHEBI:57618"/>
        <dbReference type="ChEBI" id="CHEBI:58210"/>
        <dbReference type="ChEBI" id="CHEBI:142491"/>
        <dbReference type="EC" id="1.14.14.1"/>
    </reaction>
</comment>
<evidence type="ECO:0000256" key="11">
    <source>
        <dbReference type="PIRSR" id="PIRSR602401-1"/>
    </source>
</evidence>
<dbReference type="InParanoid" id="A0A2Y9RUE3"/>
<protein>
    <recommendedName>
        <fullName evidence="12">Cytochrome P450</fullName>
        <ecNumber evidence="12">1.14.14.1</ecNumber>
    </recommendedName>
</protein>
<dbReference type="SUPFAM" id="SSF48264">
    <property type="entry name" value="Cytochrome P450"/>
    <property type="match status" value="2"/>
</dbReference>
<keyword evidence="5 12" id="KW-0256">Endoplasmic reticulum</keyword>
<evidence type="ECO:0000256" key="6">
    <source>
        <dbReference type="ARBA" id="ARBA00022848"/>
    </source>
</evidence>
<sequence length="604" mass="69201">MEDSEEVCPVHSQDLGLRRQILEEQIQEMVGCMEELEKMCAQNAPDSGGGSPEWSPDQNLEEVSSIICSVVFDCRFDYQDEDFKTFLGLLAENMRRMGTFWVQLHGLFLAFLRHLPGFEKQKEFGAQIVREHEVSLDTAQPWHFIDAFLIHVQQLREKYRDVFTVYLGLKPVVMLCGTEVIREALVDQTDAFSGRRKIASIEQSFQGYGVIFTNGNCWKTLRRFSLATMRDFGMGKRSVEECIQEEAQCLVEELRKSLGDPDREMEALLDPTFFFHATTANIIYSIVFGERFAYKDPQFLRLLDLFYQSFTLISFFSSQVLELSRDFLKRFPGPHRQIYKNTQEVNAFIDLSLEKHRETLDPSAPRDFINTYLLRLDKENSNPDTEFRLQNLILTELSLFFAGPEITSTTLRYGCLLMLKYLHIKVHEEIDDVIGSHRPPALEDGAKMPYTDAVIHEIQRFADLLPVSLPHTVTKDTHFRGHTIPKAKPTGFLNLSCGTEVVPILSTALYDPHYFEKPGDFNPDHFLDANGALKKNEAFMPFSIGKCICLGEGIPQSELFLFFTTVLQNFSLARPAAPKDIDITPQESGVIKLPPVYQIHFLPR</sequence>
<dbReference type="EC" id="1.14.14.1" evidence="12"/>
<dbReference type="GO" id="GO:0020037">
    <property type="term" value="F:heme binding"/>
    <property type="evidence" value="ECO:0007669"/>
    <property type="project" value="UniProtKB-UniRule"/>
</dbReference>
<evidence type="ECO:0000256" key="3">
    <source>
        <dbReference type="ARBA" id="ARBA00022617"/>
    </source>
</evidence>
<dbReference type="PRINTS" id="PR01685">
    <property type="entry name" value="EP450ICYP2B"/>
</dbReference>
<dbReference type="GO" id="GO:0005789">
    <property type="term" value="C:endoplasmic reticulum membrane"/>
    <property type="evidence" value="ECO:0007669"/>
    <property type="project" value="UniProtKB-SubCell"/>
</dbReference>
<feature type="binding site" description="axial binding residue" evidence="11">
    <location>
        <position position="549"/>
    </location>
    <ligand>
        <name>heme</name>
        <dbReference type="ChEBI" id="CHEBI:30413"/>
    </ligand>
    <ligandPart>
        <name>Fe</name>
        <dbReference type="ChEBI" id="CHEBI:18248"/>
    </ligandPart>
</feature>
<dbReference type="Proteomes" id="UP000248480">
    <property type="component" value="Unplaced"/>
</dbReference>
<comment type="cofactor">
    <cofactor evidence="1 11 12">
        <name>heme</name>
        <dbReference type="ChEBI" id="CHEBI:30413"/>
    </cofactor>
</comment>
<name>A0A2Y9RUE3_TRIMA</name>
<dbReference type="InterPro" id="IPR002401">
    <property type="entry name" value="Cyt_P450_E_grp-I"/>
</dbReference>
<dbReference type="InterPro" id="IPR008068">
    <property type="entry name" value="Cyt_P450_E_grp-I_CYP2B-like"/>
</dbReference>
<dbReference type="RefSeq" id="XP_023598525.1">
    <property type="nucleotide sequence ID" value="XM_023742757.1"/>
</dbReference>
<dbReference type="PRINTS" id="PR00463">
    <property type="entry name" value="EP450I"/>
</dbReference>
<dbReference type="InterPro" id="IPR001128">
    <property type="entry name" value="Cyt_P450"/>
</dbReference>
<comment type="subcellular location">
    <subcellularLocation>
        <location evidence="12">Endoplasmic reticulum membrane</location>
        <topology evidence="12">Peripheral membrane protein</topology>
    </subcellularLocation>
    <subcellularLocation>
        <location evidence="12">Microsome membrane</location>
        <topology evidence="12">Peripheral membrane protein</topology>
    </subcellularLocation>
</comment>
<evidence type="ECO:0000256" key="12">
    <source>
        <dbReference type="RuleBase" id="RU368046"/>
    </source>
</evidence>
<dbReference type="STRING" id="127582.A0A2Y9RUE3"/>
<evidence type="ECO:0000256" key="7">
    <source>
        <dbReference type="ARBA" id="ARBA00023002"/>
    </source>
</evidence>
<dbReference type="InterPro" id="IPR036396">
    <property type="entry name" value="Cyt_P450_sf"/>
</dbReference>
<comment type="similarity">
    <text evidence="2 12">Belongs to the cytochrome P450 family.</text>
</comment>
<dbReference type="PRINTS" id="PR00385">
    <property type="entry name" value="P450"/>
</dbReference>
<evidence type="ECO:0000313" key="13">
    <source>
        <dbReference type="Proteomes" id="UP000248480"/>
    </source>
</evidence>
<evidence type="ECO:0000256" key="1">
    <source>
        <dbReference type="ARBA" id="ARBA00001971"/>
    </source>
</evidence>
<dbReference type="GO" id="GO:0005506">
    <property type="term" value="F:iron ion binding"/>
    <property type="evidence" value="ECO:0007669"/>
    <property type="project" value="UniProtKB-UniRule"/>
</dbReference>
<keyword evidence="4 11" id="KW-0479">Metal-binding</keyword>
<dbReference type="FunFam" id="1.10.630.10:FF:000238">
    <property type="entry name" value="Cytochrome P450 2A6"/>
    <property type="match status" value="1"/>
</dbReference>
<dbReference type="AlphaFoldDB" id="A0A2Y9RUE3"/>
<keyword evidence="6 12" id="KW-0492">Microsome</keyword>
<evidence type="ECO:0000256" key="10">
    <source>
        <dbReference type="ARBA" id="ARBA00023136"/>
    </source>
</evidence>
<keyword evidence="3 11" id="KW-0349">Heme</keyword>
<keyword evidence="7 12" id="KW-0560">Oxidoreductase</keyword>
<dbReference type="GO" id="GO:0016712">
    <property type="term" value="F:oxidoreductase activity, acting on paired donors, with incorporation or reduction of molecular oxygen, reduced flavin or flavoprotein as one donor, and incorporation of one atom of oxygen"/>
    <property type="evidence" value="ECO:0007669"/>
    <property type="project" value="UniProtKB-EC"/>
</dbReference>
<evidence type="ECO:0000313" key="14">
    <source>
        <dbReference type="RefSeq" id="XP_023598525.1"/>
    </source>
</evidence>
<dbReference type="GeneID" id="101358192"/>
<comment type="function">
    <text evidence="12">Cytochromes P450 are a group of heme-thiolate monooxygenases. In liver microsomes, this enzyme is involved in an NADPH-dependent electron transport pathway. It oxidizes a variety of structurally unrelated compounds, including steroids, fatty acids, and xenobiotics.</text>
</comment>
<dbReference type="GO" id="GO:0019373">
    <property type="term" value="P:epoxygenase P450 pathway"/>
    <property type="evidence" value="ECO:0007669"/>
    <property type="project" value="TreeGrafter"/>
</dbReference>
<organism evidence="13 14">
    <name type="scientific">Trichechus manatus latirostris</name>
    <name type="common">Florida manatee</name>
    <dbReference type="NCBI Taxonomy" id="127582"/>
    <lineage>
        <taxon>Eukaryota</taxon>
        <taxon>Metazoa</taxon>
        <taxon>Chordata</taxon>
        <taxon>Craniata</taxon>
        <taxon>Vertebrata</taxon>
        <taxon>Euteleostomi</taxon>
        <taxon>Mammalia</taxon>
        <taxon>Eutheria</taxon>
        <taxon>Afrotheria</taxon>
        <taxon>Sirenia</taxon>
        <taxon>Trichechidae</taxon>
        <taxon>Trichechus</taxon>
    </lineage>
</organism>
<keyword evidence="8 11" id="KW-0408">Iron</keyword>
<proteinExistence type="inferred from homology"/>
<dbReference type="GO" id="GO:0006805">
    <property type="term" value="P:xenobiotic metabolic process"/>
    <property type="evidence" value="ECO:0007669"/>
    <property type="project" value="TreeGrafter"/>
</dbReference>
<gene>
    <name evidence="14" type="primary">LOC101358192</name>
</gene>
<dbReference type="PANTHER" id="PTHR24300:SF406">
    <property type="entry name" value="CYTOCHROME P450 2B6"/>
    <property type="match status" value="1"/>
</dbReference>
<keyword evidence="9 12" id="KW-0503">Monooxygenase</keyword>
<reference evidence="14" key="1">
    <citation type="submission" date="2025-08" db="UniProtKB">
        <authorList>
            <consortium name="RefSeq"/>
        </authorList>
    </citation>
    <scope>IDENTIFICATION</scope>
</reference>
<evidence type="ECO:0000256" key="2">
    <source>
        <dbReference type="ARBA" id="ARBA00010617"/>
    </source>
</evidence>
<dbReference type="InterPro" id="IPR050182">
    <property type="entry name" value="Cytochrome_P450_fam2"/>
</dbReference>
<evidence type="ECO:0000256" key="4">
    <source>
        <dbReference type="ARBA" id="ARBA00022723"/>
    </source>
</evidence>
<dbReference type="Pfam" id="PF00067">
    <property type="entry name" value="p450"/>
    <property type="match status" value="2"/>
</dbReference>
<evidence type="ECO:0000256" key="8">
    <source>
        <dbReference type="ARBA" id="ARBA00023004"/>
    </source>
</evidence>
<keyword evidence="13" id="KW-1185">Reference proteome</keyword>
<dbReference type="Gene3D" id="1.10.630.10">
    <property type="entry name" value="Cytochrome P450"/>
    <property type="match status" value="2"/>
</dbReference>
<dbReference type="PANTHER" id="PTHR24300">
    <property type="entry name" value="CYTOCHROME P450 508A4-RELATED"/>
    <property type="match status" value="1"/>
</dbReference>
<accession>A0A2Y9RUE3</accession>
<keyword evidence="10" id="KW-0472">Membrane</keyword>
<dbReference type="KEGG" id="tmu:101358192"/>
<evidence type="ECO:0000256" key="9">
    <source>
        <dbReference type="ARBA" id="ARBA00023033"/>
    </source>
</evidence>
<dbReference type="GO" id="GO:0008392">
    <property type="term" value="F:arachidonate epoxygenase activity"/>
    <property type="evidence" value="ECO:0007669"/>
    <property type="project" value="TreeGrafter"/>
</dbReference>